<dbReference type="EMBL" id="CP030050">
    <property type="protein sequence ID" value="QOZ67312.1"/>
    <property type="molecule type" value="Genomic_DNA"/>
</dbReference>
<keyword evidence="5" id="KW-0564">Palmitate</keyword>
<dbReference type="PANTHER" id="PTHR30429">
    <property type="entry name" value="D-METHIONINE-BINDING LIPOPROTEIN METQ"/>
    <property type="match status" value="1"/>
</dbReference>
<sequence length="286" mass="30755">MNSSTFVPNARALVRKLTLACAVLGCAATGALAASLSVGVATMPTNGALDIVVAKAKEQGLDVKIIEFSDWSTPNIAVSNGDLDLNYFQHLPFLEDSIQKAGYKLVPVGLGYSTTNGIYSKKIKSLGELKDGATIAIANDVINTGRALSLLQEAGQLKLKLKPDVGYRATIADIVENPKKLKIVQVDGPQISRALDDVDVAVTYPAFAKLGGLDPNTPIVLEKPNDLYALRFVARPDRAGDPRIAQFIRIYQTTPEVKQILKEYYGNVISFPWENEQAPVSAAATR</sequence>
<reference evidence="8 9" key="1">
    <citation type="submission" date="2018-06" db="EMBL/GenBank/DDBJ databases">
        <title>Comparative genomics of Bradyrhizobium nodulating Arachidis hypogaea.</title>
        <authorList>
            <person name="Li Y."/>
        </authorList>
    </citation>
    <scope>NUCLEOTIDE SEQUENCE [LARGE SCALE GENOMIC DNA]</scope>
    <source>
        <strain evidence="8 9">CCBAU 051107</strain>
    </source>
</reference>
<dbReference type="SUPFAM" id="SSF53850">
    <property type="entry name" value="Periplasmic binding protein-like II"/>
    <property type="match status" value="1"/>
</dbReference>
<dbReference type="Pfam" id="PF03180">
    <property type="entry name" value="Lipoprotein_9"/>
    <property type="match status" value="1"/>
</dbReference>
<feature type="signal peptide" evidence="7">
    <location>
        <begin position="1"/>
        <end position="33"/>
    </location>
</feature>
<evidence type="ECO:0000256" key="6">
    <source>
        <dbReference type="ARBA" id="ARBA00023288"/>
    </source>
</evidence>
<evidence type="ECO:0000256" key="3">
    <source>
        <dbReference type="ARBA" id="ARBA00022729"/>
    </source>
</evidence>
<dbReference type="RefSeq" id="WP_092214915.1">
    <property type="nucleotide sequence ID" value="NZ_CP030050.1"/>
</dbReference>
<evidence type="ECO:0000313" key="8">
    <source>
        <dbReference type="EMBL" id="QOZ67312.1"/>
    </source>
</evidence>
<dbReference type="InterPro" id="IPR004872">
    <property type="entry name" value="Lipoprotein_NlpA"/>
</dbReference>
<gene>
    <name evidence="8" type="ORF">WN72_14085</name>
</gene>
<evidence type="ECO:0000313" key="9">
    <source>
        <dbReference type="Proteomes" id="UP000594015"/>
    </source>
</evidence>
<comment type="similarity">
    <text evidence="2">Belongs to the NlpA lipoprotein family.</text>
</comment>
<evidence type="ECO:0000256" key="5">
    <source>
        <dbReference type="ARBA" id="ARBA00023139"/>
    </source>
</evidence>
<keyword evidence="4" id="KW-0472">Membrane</keyword>
<dbReference type="PANTHER" id="PTHR30429:SF1">
    <property type="entry name" value="D-METHIONINE-BINDING LIPOPROTEIN METQ-RELATED"/>
    <property type="match status" value="1"/>
</dbReference>
<name>A0AAE7TFM8_9BRAD</name>
<keyword evidence="3 7" id="KW-0732">Signal</keyword>
<dbReference type="Proteomes" id="UP000594015">
    <property type="component" value="Chromosome"/>
</dbReference>
<dbReference type="KEGG" id="barh:WN72_14085"/>
<evidence type="ECO:0000256" key="4">
    <source>
        <dbReference type="ARBA" id="ARBA00023136"/>
    </source>
</evidence>
<evidence type="ECO:0000256" key="1">
    <source>
        <dbReference type="ARBA" id="ARBA00004635"/>
    </source>
</evidence>
<feature type="chain" id="PRO_5042244399" evidence="7">
    <location>
        <begin position="34"/>
        <end position="286"/>
    </location>
</feature>
<evidence type="ECO:0000256" key="2">
    <source>
        <dbReference type="ARBA" id="ARBA00008973"/>
    </source>
</evidence>
<dbReference type="Gene3D" id="3.40.190.10">
    <property type="entry name" value="Periplasmic binding protein-like II"/>
    <property type="match status" value="2"/>
</dbReference>
<organism evidence="8 9">
    <name type="scientific">Bradyrhizobium arachidis</name>
    <dbReference type="NCBI Taxonomy" id="858423"/>
    <lineage>
        <taxon>Bacteria</taxon>
        <taxon>Pseudomonadati</taxon>
        <taxon>Pseudomonadota</taxon>
        <taxon>Alphaproteobacteria</taxon>
        <taxon>Hyphomicrobiales</taxon>
        <taxon>Nitrobacteraceae</taxon>
        <taxon>Bradyrhizobium</taxon>
    </lineage>
</organism>
<dbReference type="AlphaFoldDB" id="A0AAE7TFM8"/>
<keyword evidence="6" id="KW-0449">Lipoprotein</keyword>
<protein>
    <submittedName>
        <fullName evidence="8">MetQ/NlpA family ABC transporter substrate-binding protein</fullName>
    </submittedName>
</protein>
<proteinExistence type="inferred from homology"/>
<accession>A0AAE7TFM8</accession>
<evidence type="ECO:0000256" key="7">
    <source>
        <dbReference type="SAM" id="SignalP"/>
    </source>
</evidence>
<comment type="subcellular location">
    <subcellularLocation>
        <location evidence="1">Membrane</location>
        <topology evidence="1">Lipid-anchor</topology>
    </subcellularLocation>
</comment>
<dbReference type="GO" id="GO:0016020">
    <property type="term" value="C:membrane"/>
    <property type="evidence" value="ECO:0007669"/>
    <property type="project" value="UniProtKB-SubCell"/>
</dbReference>